<dbReference type="Pfam" id="PF17954">
    <property type="entry name" value="Pirin_C_2"/>
    <property type="match status" value="1"/>
</dbReference>
<evidence type="ECO:0000256" key="2">
    <source>
        <dbReference type="RuleBase" id="RU003457"/>
    </source>
</evidence>
<dbReference type="InterPro" id="IPR012093">
    <property type="entry name" value="Pirin"/>
</dbReference>
<dbReference type="InterPro" id="IPR014710">
    <property type="entry name" value="RmlC-like_jellyroll"/>
</dbReference>
<sequence length="237" mass="26161">MTTSTHFPEVIMHQVRPAAERGHSQLSWLNSYHSFSFGNYYDPRFQGFSHLRVINEDQVVAAAGFATHGHRDMEIISYVRQGTLAHQDSLGTREKIQAGEFQLMRAGSGIRHSEFNASASEPVHFMQIWIEPAQRGLTPGYQQRAFATQEGLQVIATPDGADGSLQVAQDMTLYRWQGGPLDYVLAPGRWLYLQLLTGQLNGPGVHLAAGDGLQVRESGPFNLQGQGEALLFDLPAA</sequence>
<evidence type="ECO:0000256" key="1">
    <source>
        <dbReference type="ARBA" id="ARBA00008416"/>
    </source>
</evidence>
<dbReference type="SUPFAM" id="SSF51182">
    <property type="entry name" value="RmlC-like cupins"/>
    <property type="match status" value="1"/>
</dbReference>
<dbReference type="Gene3D" id="2.60.120.10">
    <property type="entry name" value="Jelly Rolls"/>
    <property type="match status" value="2"/>
</dbReference>
<dbReference type="PIRSF" id="PIRSF006232">
    <property type="entry name" value="Pirin"/>
    <property type="match status" value="1"/>
</dbReference>
<dbReference type="Pfam" id="PF02678">
    <property type="entry name" value="Pirin"/>
    <property type="match status" value="1"/>
</dbReference>
<accession>A0ABT4XFY4</accession>
<dbReference type="PANTHER" id="PTHR43212:SF3">
    <property type="entry name" value="QUERCETIN 2,3-DIOXYGENASE"/>
    <property type="match status" value="1"/>
</dbReference>
<proteinExistence type="inferred from homology"/>
<dbReference type="PANTHER" id="PTHR43212">
    <property type="entry name" value="QUERCETIN 2,3-DIOXYGENASE"/>
    <property type="match status" value="1"/>
</dbReference>
<organism evidence="5 6">
    <name type="scientific">Pseudomonas aestuarii</name>
    <dbReference type="NCBI Taxonomy" id="3018340"/>
    <lineage>
        <taxon>Bacteria</taxon>
        <taxon>Pseudomonadati</taxon>
        <taxon>Pseudomonadota</taxon>
        <taxon>Gammaproteobacteria</taxon>
        <taxon>Pseudomonadales</taxon>
        <taxon>Pseudomonadaceae</taxon>
        <taxon>Pseudomonas</taxon>
    </lineage>
</organism>
<feature type="domain" description="Quercetin 2,3-dioxygenase C-terminal cupin" evidence="4">
    <location>
        <begin position="154"/>
        <end position="234"/>
    </location>
</feature>
<name>A0ABT4XFY4_9PSED</name>
<keyword evidence="6" id="KW-1185">Reference proteome</keyword>
<dbReference type="EMBL" id="JAQJZJ010000005">
    <property type="protein sequence ID" value="MDA7087141.1"/>
    <property type="molecule type" value="Genomic_DNA"/>
</dbReference>
<evidence type="ECO:0000259" key="3">
    <source>
        <dbReference type="Pfam" id="PF02678"/>
    </source>
</evidence>
<feature type="domain" description="Pirin N-terminal" evidence="3">
    <location>
        <begin position="20"/>
        <end position="130"/>
    </location>
</feature>
<dbReference type="CDD" id="cd02910">
    <property type="entry name" value="cupin_Yhhw_N"/>
    <property type="match status" value="1"/>
</dbReference>
<comment type="caution">
    <text evidence="5">The sequence shown here is derived from an EMBL/GenBank/DDBJ whole genome shotgun (WGS) entry which is preliminary data.</text>
</comment>
<protein>
    <submittedName>
        <fullName evidence="5">Pirin family protein</fullName>
    </submittedName>
</protein>
<evidence type="ECO:0000313" key="5">
    <source>
        <dbReference type="EMBL" id="MDA7087141.1"/>
    </source>
</evidence>
<comment type="similarity">
    <text evidence="1 2">Belongs to the pirin family.</text>
</comment>
<evidence type="ECO:0000259" key="4">
    <source>
        <dbReference type="Pfam" id="PF17954"/>
    </source>
</evidence>
<dbReference type="Proteomes" id="UP001212042">
    <property type="component" value="Unassembled WGS sequence"/>
</dbReference>
<evidence type="ECO:0000313" key="6">
    <source>
        <dbReference type="Proteomes" id="UP001212042"/>
    </source>
</evidence>
<dbReference type="InterPro" id="IPR011051">
    <property type="entry name" value="RmlC_Cupin_sf"/>
</dbReference>
<gene>
    <name evidence="5" type="ORF">PH586_12175</name>
</gene>
<dbReference type="RefSeq" id="WP_271348030.1">
    <property type="nucleotide sequence ID" value="NZ_JAQJZJ010000005.1"/>
</dbReference>
<reference evidence="5 6" key="1">
    <citation type="submission" date="2023-01" db="EMBL/GenBank/DDBJ databases">
        <title>Pseudomonas SA3-5T sp. nov., isolated from tidal flat sediment.</title>
        <authorList>
            <person name="Kim H.S."/>
            <person name="Kim J.-S."/>
            <person name="Suh M.K."/>
            <person name="Eom M.K."/>
            <person name="Lee J.-S."/>
        </authorList>
    </citation>
    <scope>NUCLEOTIDE SEQUENCE [LARGE SCALE GENOMIC DNA]</scope>
    <source>
        <strain evidence="5 6">SA3-5</strain>
    </source>
</reference>
<dbReference type="InterPro" id="IPR041602">
    <property type="entry name" value="Quercetinase_C"/>
</dbReference>
<dbReference type="InterPro" id="IPR003829">
    <property type="entry name" value="Pirin_N_dom"/>
</dbReference>